<keyword evidence="2" id="KW-1185">Reference proteome</keyword>
<dbReference type="EnsemblMetazoa" id="AARA014990-RA">
    <property type="protein sequence ID" value="AARA014990-PA"/>
    <property type="gene ID" value="AARA014990"/>
</dbReference>
<reference evidence="1" key="1">
    <citation type="submission" date="2022-08" db="UniProtKB">
        <authorList>
            <consortium name="EnsemblMetazoa"/>
        </authorList>
    </citation>
    <scope>IDENTIFICATION</scope>
    <source>
        <strain evidence="1">Dongola</strain>
    </source>
</reference>
<dbReference type="VEuPathDB" id="VectorBase:AARA014990"/>
<evidence type="ECO:0000313" key="2">
    <source>
        <dbReference type="Proteomes" id="UP000075840"/>
    </source>
</evidence>
<evidence type="ECO:0000313" key="1">
    <source>
        <dbReference type="EnsemblMetazoa" id="AARA014990-PA"/>
    </source>
</evidence>
<protein>
    <submittedName>
        <fullName evidence="1">Uncharacterized protein</fullName>
    </submittedName>
</protein>
<accession>A0A182IHR6</accession>
<proteinExistence type="predicted"/>
<dbReference type="AlphaFoldDB" id="A0A182IHR6"/>
<organism evidence="1 2">
    <name type="scientific">Anopheles arabiensis</name>
    <name type="common">Mosquito</name>
    <dbReference type="NCBI Taxonomy" id="7173"/>
    <lineage>
        <taxon>Eukaryota</taxon>
        <taxon>Metazoa</taxon>
        <taxon>Ecdysozoa</taxon>
        <taxon>Arthropoda</taxon>
        <taxon>Hexapoda</taxon>
        <taxon>Insecta</taxon>
        <taxon>Pterygota</taxon>
        <taxon>Neoptera</taxon>
        <taxon>Endopterygota</taxon>
        <taxon>Diptera</taxon>
        <taxon>Nematocera</taxon>
        <taxon>Culicoidea</taxon>
        <taxon>Culicidae</taxon>
        <taxon>Anophelinae</taxon>
        <taxon>Anopheles</taxon>
    </lineage>
</organism>
<dbReference type="Proteomes" id="UP000075840">
    <property type="component" value="Unassembled WGS sequence"/>
</dbReference>
<dbReference type="EMBL" id="APCN01007186">
    <property type="status" value="NOT_ANNOTATED_CDS"/>
    <property type="molecule type" value="Genomic_DNA"/>
</dbReference>
<name>A0A182IHR6_ANOAR</name>
<sequence>MALRIFSDLPFYYGKTVRYGFATRLAFYLFRIAVRYGLRPDSHLLL</sequence>